<comment type="caution">
    <text evidence="1">The sequence shown here is derived from an EMBL/GenBank/DDBJ whole genome shotgun (WGS) entry which is preliminary data.</text>
</comment>
<sequence length="90" mass="9432">MVLASLWLCGCIFVPHTTTIYDPACGLAERHMSLKAYQIGAFGGCRNQGCAELLVLAGAVSAASLVVSGSVVVVGEVVYWLEAKTQCLGR</sequence>
<protein>
    <submittedName>
        <fullName evidence="1">Uncharacterized protein</fullName>
    </submittedName>
</protein>
<dbReference type="Proteomes" id="UP000389128">
    <property type="component" value="Unassembled WGS sequence"/>
</dbReference>
<keyword evidence="2" id="KW-1185">Reference proteome</keyword>
<dbReference type="EMBL" id="SDKK01000008">
    <property type="protein sequence ID" value="TYC58967.1"/>
    <property type="molecule type" value="Genomic_DNA"/>
</dbReference>
<dbReference type="AlphaFoldDB" id="A0A6C2CXW0"/>
<evidence type="ECO:0000313" key="2">
    <source>
        <dbReference type="Proteomes" id="UP000389128"/>
    </source>
</evidence>
<reference evidence="1 2" key="1">
    <citation type="submission" date="2019-01" db="EMBL/GenBank/DDBJ databases">
        <title>Zoogloea oleivorans genome sequencing and assembly.</title>
        <authorList>
            <person name="Tancsics A."/>
            <person name="Farkas M."/>
            <person name="Kriszt B."/>
            <person name="Maroti G."/>
            <person name="Horvath B."/>
        </authorList>
    </citation>
    <scope>NUCLEOTIDE SEQUENCE [LARGE SCALE GENOMIC DNA]</scope>
    <source>
        <strain evidence="1 2">Buc</strain>
    </source>
</reference>
<dbReference type="OrthoDB" id="9155926at2"/>
<accession>A0A6C2CXW0</accession>
<name>A0A6C2CXW0_9RHOO</name>
<gene>
    <name evidence="1" type="ORF">ETQ85_10325</name>
</gene>
<organism evidence="1 2">
    <name type="scientific">Zoogloea oleivorans</name>
    <dbReference type="NCBI Taxonomy" id="1552750"/>
    <lineage>
        <taxon>Bacteria</taxon>
        <taxon>Pseudomonadati</taxon>
        <taxon>Pseudomonadota</taxon>
        <taxon>Betaproteobacteria</taxon>
        <taxon>Rhodocyclales</taxon>
        <taxon>Zoogloeaceae</taxon>
        <taxon>Zoogloea</taxon>
    </lineage>
</organism>
<evidence type="ECO:0000313" key="1">
    <source>
        <dbReference type="EMBL" id="TYC58967.1"/>
    </source>
</evidence>
<proteinExistence type="predicted"/>